<organism evidence="1 2">
    <name type="scientific">Candidatus Epulonipiscium fishelsonii</name>
    <dbReference type="NCBI Taxonomy" id="77094"/>
    <lineage>
        <taxon>Bacteria</taxon>
        <taxon>Bacillati</taxon>
        <taxon>Bacillota</taxon>
        <taxon>Clostridia</taxon>
        <taxon>Lachnospirales</taxon>
        <taxon>Lachnospiraceae</taxon>
        <taxon>Candidatus Epulonipiscium</taxon>
    </lineage>
</organism>
<accession>A0ACC8XF90</accession>
<name>A0ACC8XF90_9FIRM</name>
<dbReference type="EMBL" id="LJDB01000024">
    <property type="protein sequence ID" value="ONI41956.1"/>
    <property type="molecule type" value="Genomic_DNA"/>
</dbReference>
<keyword evidence="2" id="KW-1185">Reference proteome</keyword>
<sequence length="90" mass="10053">MRIGPTPGITQMYNSQKVSAPQKKTPIRTDDLKLSNQAIERNFAYNMAKNAPDIRSGKVDSLKSQVQQGTYNDSVSTEELTQKLIDSFSM</sequence>
<protein>
    <submittedName>
        <fullName evidence="1">Uncharacterized protein</fullName>
    </submittedName>
</protein>
<proteinExistence type="predicted"/>
<dbReference type="Proteomes" id="UP000188605">
    <property type="component" value="Unassembled WGS sequence"/>
</dbReference>
<evidence type="ECO:0000313" key="2">
    <source>
        <dbReference type="Proteomes" id="UP000188605"/>
    </source>
</evidence>
<reference evidence="1" key="1">
    <citation type="submission" date="2016-08" db="EMBL/GenBank/DDBJ databases">
        <authorList>
            <person name="Ngugi D.K."/>
            <person name="Miyake S."/>
            <person name="Stingl U."/>
        </authorList>
    </citation>
    <scope>NUCLEOTIDE SEQUENCE</scope>
    <source>
        <strain evidence="1">SCG-B11WGA-EpuloA1</strain>
    </source>
</reference>
<comment type="caution">
    <text evidence="1">The sequence shown here is derived from an EMBL/GenBank/DDBJ whole genome shotgun (WGS) entry which is preliminary data.</text>
</comment>
<evidence type="ECO:0000313" key="1">
    <source>
        <dbReference type="EMBL" id="ONI41956.1"/>
    </source>
</evidence>
<gene>
    <name evidence="1" type="ORF">AN396_02650</name>
</gene>